<sequence length="48" mass="5858">MPTMASVFMTLCDRYLRILRFEVFDREVIVRYSIRSVDLKFCKKPINR</sequence>
<reference evidence="1 2" key="1">
    <citation type="journal article" date="2012" name="PLoS Pathog.">
        <title>Comparative pathogenomics reveals horizontally acquired novel virulence genes in fungi infecting cereal hosts.</title>
        <authorList>
            <person name="Gardiner D.M."/>
            <person name="McDonald M.C."/>
            <person name="Covarelli L."/>
            <person name="Solomon P.S."/>
            <person name="Rusu A.G."/>
            <person name="Marshall M."/>
            <person name="Kazan K."/>
            <person name="Chakraborty S."/>
            <person name="McDonald B.A."/>
            <person name="Manners J.M."/>
        </authorList>
    </citation>
    <scope>NUCLEOTIDE SEQUENCE [LARGE SCALE GENOMIC DNA]</scope>
    <source>
        <strain evidence="1 2">CS3096</strain>
    </source>
</reference>
<gene>
    <name evidence="1" type="ORF">FPSE_09744</name>
</gene>
<dbReference type="GeneID" id="20368361"/>
<accession>K3V9H9</accession>
<evidence type="ECO:0000313" key="2">
    <source>
        <dbReference type="Proteomes" id="UP000007978"/>
    </source>
</evidence>
<dbReference type="HOGENOM" id="CLU_3160068_0_0_1"/>
<name>K3V9H9_FUSPC</name>
<dbReference type="KEGG" id="fpu:FPSE_09744"/>
<dbReference type="AlphaFoldDB" id="K3V9H9"/>
<evidence type="ECO:0000313" key="1">
    <source>
        <dbReference type="EMBL" id="EKJ70084.1"/>
    </source>
</evidence>
<organism evidence="1 2">
    <name type="scientific">Fusarium pseudograminearum (strain CS3096)</name>
    <name type="common">Wheat and barley crown-rot fungus</name>
    <dbReference type="NCBI Taxonomy" id="1028729"/>
    <lineage>
        <taxon>Eukaryota</taxon>
        <taxon>Fungi</taxon>
        <taxon>Dikarya</taxon>
        <taxon>Ascomycota</taxon>
        <taxon>Pezizomycotina</taxon>
        <taxon>Sordariomycetes</taxon>
        <taxon>Hypocreomycetidae</taxon>
        <taxon>Hypocreales</taxon>
        <taxon>Nectriaceae</taxon>
        <taxon>Fusarium</taxon>
    </lineage>
</organism>
<dbReference type="RefSeq" id="XP_009261136.1">
    <property type="nucleotide sequence ID" value="XM_009262861.1"/>
</dbReference>
<dbReference type="Proteomes" id="UP000007978">
    <property type="component" value="Chromosome 1"/>
</dbReference>
<comment type="caution">
    <text evidence="1">The sequence shown here is derived from an EMBL/GenBank/DDBJ whole genome shotgun (WGS) entry which is preliminary data.</text>
</comment>
<proteinExistence type="predicted"/>
<protein>
    <submittedName>
        <fullName evidence="1">Uncharacterized protein</fullName>
    </submittedName>
</protein>
<keyword evidence="2" id="KW-1185">Reference proteome</keyword>
<dbReference type="EMBL" id="AFNW01000314">
    <property type="protein sequence ID" value="EKJ70084.1"/>
    <property type="molecule type" value="Genomic_DNA"/>
</dbReference>